<dbReference type="Gene3D" id="3.20.20.190">
    <property type="entry name" value="Phosphatidylinositol (PI) phosphodiesterase"/>
    <property type="match status" value="1"/>
</dbReference>
<dbReference type="InterPro" id="IPR042158">
    <property type="entry name" value="PLCXD1/2/3"/>
</dbReference>
<dbReference type="PROSITE" id="PS50007">
    <property type="entry name" value="PIPLC_X_DOMAIN"/>
    <property type="match status" value="1"/>
</dbReference>
<evidence type="ECO:0000313" key="4">
    <source>
        <dbReference type="RefSeq" id="XP_035824481.1"/>
    </source>
</evidence>
<evidence type="ECO:0000313" key="6">
    <source>
        <dbReference type="RefSeq" id="XP_035824483.1"/>
    </source>
</evidence>
<dbReference type="CDD" id="cd08616">
    <property type="entry name" value="PI-PLCXD1c"/>
    <property type="match status" value="1"/>
</dbReference>
<sequence length="318" mass="35992">MATSQDTVSSGLPPSDWMAELPEKLHTWPLMKLAIPGSHNSATFGIDPKAECAPDAPTNVANSVRVPVLGEAVRAVCRAWSVCQKLDFRQQLESGIRYFDLRISTKPGSEDFYFVHTLYGPKLSEMLESVSSYLSEHRKEVVLLDLNHFYGMEEEHHAMLLSLLTSHFGEKLMPCGDPRQVTLRHMWDLDKQVLVFYQHDLASSFTEVWPASSIIAPWANTPHEEQCLQFLSQRFDQPQPDHFVVCQGILSPTPSHFLNVSSSLESMVCRFRPRIYSWISQRAATHPYSLNIVMVDFAQGGDFVQRVLSLNLTRAEAK</sequence>
<dbReference type="RefSeq" id="XP_035824482.1">
    <property type="nucleotide sequence ID" value="XM_035968589.1"/>
</dbReference>
<dbReference type="InterPro" id="IPR017946">
    <property type="entry name" value="PLC-like_Pdiesterase_TIM-brl"/>
</dbReference>
<evidence type="ECO:0000313" key="3">
    <source>
        <dbReference type="RefSeq" id="XP_005093807.1"/>
    </source>
</evidence>
<dbReference type="SMART" id="SM00148">
    <property type="entry name" value="PLCXc"/>
    <property type="match status" value="1"/>
</dbReference>
<dbReference type="RefSeq" id="XP_035824481.1">
    <property type="nucleotide sequence ID" value="XM_035968588.1"/>
</dbReference>
<accession>A0ABM1VPZ1</accession>
<name>A0ABM1VPZ1_APLCA</name>
<keyword evidence="2" id="KW-1185">Reference proteome</keyword>
<reference evidence="3 4" key="1">
    <citation type="submission" date="2025-05" db="UniProtKB">
        <authorList>
            <consortium name="RefSeq"/>
        </authorList>
    </citation>
    <scope>IDENTIFICATION</scope>
</reference>
<dbReference type="RefSeq" id="XP_035824483.1">
    <property type="nucleotide sequence ID" value="XM_035968590.1"/>
</dbReference>
<feature type="domain" description="Phosphatidylinositol-specific phospholipase C X" evidence="1">
    <location>
        <begin position="24"/>
        <end position="198"/>
    </location>
</feature>
<evidence type="ECO:0000313" key="2">
    <source>
        <dbReference type="Proteomes" id="UP000694888"/>
    </source>
</evidence>
<dbReference type="Pfam" id="PF00388">
    <property type="entry name" value="PI-PLC-X"/>
    <property type="match status" value="1"/>
</dbReference>
<dbReference type="RefSeq" id="XP_005093807.1">
    <property type="nucleotide sequence ID" value="XM_005093750.3"/>
</dbReference>
<protein>
    <submittedName>
        <fullName evidence="3 4">PI-PLC X domain-containing protein 3</fullName>
    </submittedName>
</protein>
<gene>
    <name evidence="3 4 5 6" type="primary">LOC101849444</name>
</gene>
<dbReference type="SUPFAM" id="SSF51695">
    <property type="entry name" value="PLC-like phosphodiesterases"/>
    <property type="match status" value="1"/>
</dbReference>
<organism evidence="2 6">
    <name type="scientific">Aplysia californica</name>
    <name type="common">California sea hare</name>
    <dbReference type="NCBI Taxonomy" id="6500"/>
    <lineage>
        <taxon>Eukaryota</taxon>
        <taxon>Metazoa</taxon>
        <taxon>Spiralia</taxon>
        <taxon>Lophotrochozoa</taxon>
        <taxon>Mollusca</taxon>
        <taxon>Gastropoda</taxon>
        <taxon>Heterobranchia</taxon>
        <taxon>Euthyneura</taxon>
        <taxon>Tectipleura</taxon>
        <taxon>Aplysiida</taxon>
        <taxon>Aplysioidea</taxon>
        <taxon>Aplysiidae</taxon>
        <taxon>Aplysia</taxon>
    </lineage>
</organism>
<dbReference type="PANTHER" id="PTHR13593">
    <property type="match status" value="1"/>
</dbReference>
<dbReference type="InterPro" id="IPR000909">
    <property type="entry name" value="PLipase_C_PInositol-sp_X_dom"/>
</dbReference>
<evidence type="ECO:0000313" key="5">
    <source>
        <dbReference type="RefSeq" id="XP_035824482.1"/>
    </source>
</evidence>
<evidence type="ECO:0000259" key="1">
    <source>
        <dbReference type="SMART" id="SM00148"/>
    </source>
</evidence>
<dbReference type="InterPro" id="IPR051057">
    <property type="entry name" value="PI-PLC_domain"/>
</dbReference>
<dbReference type="GeneID" id="101849444"/>
<dbReference type="PANTHER" id="PTHR13593:SF113">
    <property type="entry name" value="SI:DKEY-266F7.9"/>
    <property type="match status" value="1"/>
</dbReference>
<proteinExistence type="predicted"/>
<dbReference type="Proteomes" id="UP000694888">
    <property type="component" value="Unplaced"/>
</dbReference>